<gene>
    <name evidence="1" type="ORF">QE152_g15553</name>
</gene>
<organism evidence="1 2">
    <name type="scientific">Popillia japonica</name>
    <name type="common">Japanese beetle</name>
    <dbReference type="NCBI Taxonomy" id="7064"/>
    <lineage>
        <taxon>Eukaryota</taxon>
        <taxon>Metazoa</taxon>
        <taxon>Ecdysozoa</taxon>
        <taxon>Arthropoda</taxon>
        <taxon>Hexapoda</taxon>
        <taxon>Insecta</taxon>
        <taxon>Pterygota</taxon>
        <taxon>Neoptera</taxon>
        <taxon>Endopterygota</taxon>
        <taxon>Coleoptera</taxon>
        <taxon>Polyphaga</taxon>
        <taxon>Scarabaeiformia</taxon>
        <taxon>Scarabaeidae</taxon>
        <taxon>Rutelinae</taxon>
        <taxon>Popillia</taxon>
    </lineage>
</organism>
<sequence>MLGIAMVNNFASSLENQRFSGCDRTKDLEFRMLGIAMVNIGSLVEEVPFGDSFAETSSAHACCLHFLGFLKSRRYHLVIVSRKHPALMHAAFISLVS</sequence>
<evidence type="ECO:0000313" key="2">
    <source>
        <dbReference type="Proteomes" id="UP001458880"/>
    </source>
</evidence>
<evidence type="ECO:0000313" key="1">
    <source>
        <dbReference type="EMBL" id="KAK9730011.1"/>
    </source>
</evidence>
<accession>A0AAW1L7P1</accession>
<name>A0AAW1L7P1_POPJA</name>
<reference evidence="1 2" key="1">
    <citation type="journal article" date="2024" name="BMC Genomics">
        <title>De novo assembly and annotation of Popillia japonica's genome with initial clues to its potential as an invasive pest.</title>
        <authorList>
            <person name="Cucini C."/>
            <person name="Boschi S."/>
            <person name="Funari R."/>
            <person name="Cardaioli E."/>
            <person name="Iannotti N."/>
            <person name="Marturano G."/>
            <person name="Paoli F."/>
            <person name="Bruttini M."/>
            <person name="Carapelli A."/>
            <person name="Frati F."/>
            <person name="Nardi F."/>
        </authorList>
    </citation>
    <scope>NUCLEOTIDE SEQUENCE [LARGE SCALE GENOMIC DNA]</scope>
    <source>
        <strain evidence="1">DMR45628</strain>
    </source>
</reference>
<dbReference type="EMBL" id="JASPKY010000154">
    <property type="protein sequence ID" value="KAK9730011.1"/>
    <property type="molecule type" value="Genomic_DNA"/>
</dbReference>
<protein>
    <submittedName>
        <fullName evidence="1">Uncharacterized protein</fullName>
    </submittedName>
</protein>
<keyword evidence="2" id="KW-1185">Reference proteome</keyword>
<comment type="caution">
    <text evidence="1">The sequence shown here is derived from an EMBL/GenBank/DDBJ whole genome shotgun (WGS) entry which is preliminary data.</text>
</comment>
<dbReference type="Proteomes" id="UP001458880">
    <property type="component" value="Unassembled WGS sequence"/>
</dbReference>
<proteinExistence type="predicted"/>
<dbReference type="AlphaFoldDB" id="A0AAW1L7P1"/>